<keyword evidence="3 6" id="KW-0812">Transmembrane</keyword>
<dbReference type="SUPFAM" id="SSF103473">
    <property type="entry name" value="MFS general substrate transporter"/>
    <property type="match status" value="1"/>
</dbReference>
<dbReference type="InterPro" id="IPR050189">
    <property type="entry name" value="MFS_Efflux_Transporters"/>
</dbReference>
<dbReference type="Pfam" id="PF07690">
    <property type="entry name" value="MFS_1"/>
    <property type="match status" value="1"/>
</dbReference>
<dbReference type="RefSeq" id="WP_066127960.1">
    <property type="nucleotide sequence ID" value="NZ_FKIF01000006.1"/>
</dbReference>
<dbReference type="InterPro" id="IPR020846">
    <property type="entry name" value="MFS_dom"/>
</dbReference>
<evidence type="ECO:0000256" key="5">
    <source>
        <dbReference type="ARBA" id="ARBA00023136"/>
    </source>
</evidence>
<protein>
    <submittedName>
        <fullName evidence="8">Inner membrane transport protein</fullName>
    </submittedName>
</protein>
<feature type="transmembrane region" description="Helical" evidence="6">
    <location>
        <begin position="493"/>
        <end position="513"/>
    </location>
</feature>
<reference evidence="8 9" key="1">
    <citation type="submission" date="2016-04" db="EMBL/GenBank/DDBJ databases">
        <authorList>
            <consortium name="Pathogen Informatics"/>
        </authorList>
    </citation>
    <scope>NUCLEOTIDE SEQUENCE [LARGE SCALE GENOMIC DNA]</scope>
    <source>
        <strain evidence="8 9">H050680373</strain>
    </source>
</reference>
<feature type="transmembrane region" description="Helical" evidence="6">
    <location>
        <begin position="786"/>
        <end position="819"/>
    </location>
</feature>
<evidence type="ECO:0000256" key="6">
    <source>
        <dbReference type="SAM" id="Phobius"/>
    </source>
</evidence>
<evidence type="ECO:0000313" key="9">
    <source>
        <dbReference type="Proteomes" id="UP000076848"/>
    </source>
</evidence>
<keyword evidence="2" id="KW-1003">Cell membrane</keyword>
<dbReference type="PANTHER" id="PTHR43124:SF3">
    <property type="entry name" value="CHLORAMPHENICOL EFFLUX PUMP RV0191"/>
    <property type="match status" value="1"/>
</dbReference>
<feature type="transmembrane region" description="Helical" evidence="6">
    <location>
        <begin position="429"/>
        <end position="448"/>
    </location>
</feature>
<dbReference type="InterPro" id="IPR011701">
    <property type="entry name" value="MFS"/>
</dbReference>
<feature type="transmembrane region" description="Helical" evidence="6">
    <location>
        <begin position="708"/>
        <end position="725"/>
    </location>
</feature>
<feature type="transmembrane region" description="Helical" evidence="6">
    <location>
        <begin position="460"/>
        <end position="481"/>
    </location>
</feature>
<comment type="subcellular location">
    <subcellularLocation>
        <location evidence="1">Cell membrane</location>
        <topology evidence="1">Multi-pass membrane protein</topology>
    </subcellularLocation>
</comment>
<dbReference type="Proteomes" id="UP000076848">
    <property type="component" value="Unassembled WGS sequence"/>
</dbReference>
<feature type="transmembrane region" description="Helical" evidence="6">
    <location>
        <begin position="21"/>
        <end position="44"/>
    </location>
</feature>
<feature type="transmembrane region" description="Helical" evidence="6">
    <location>
        <begin position="193"/>
        <end position="212"/>
    </location>
</feature>
<feature type="transmembrane region" description="Helical" evidence="6">
    <location>
        <begin position="376"/>
        <end position="397"/>
    </location>
</feature>
<keyword evidence="9" id="KW-1185">Reference proteome</keyword>
<dbReference type="GO" id="GO:0005886">
    <property type="term" value="C:plasma membrane"/>
    <property type="evidence" value="ECO:0007669"/>
    <property type="project" value="UniProtKB-SubCell"/>
</dbReference>
<keyword evidence="4 6" id="KW-1133">Transmembrane helix</keyword>
<feature type="transmembrane region" description="Helical" evidence="6">
    <location>
        <begin position="580"/>
        <end position="602"/>
    </location>
</feature>
<evidence type="ECO:0000256" key="1">
    <source>
        <dbReference type="ARBA" id="ARBA00004651"/>
    </source>
</evidence>
<proteinExistence type="predicted"/>
<evidence type="ECO:0000313" key="8">
    <source>
        <dbReference type="EMBL" id="SAI69949.1"/>
    </source>
</evidence>
<feature type="transmembrane region" description="Helical" evidence="6">
    <location>
        <begin position="224"/>
        <end position="243"/>
    </location>
</feature>
<evidence type="ECO:0000256" key="2">
    <source>
        <dbReference type="ARBA" id="ARBA00022475"/>
    </source>
</evidence>
<dbReference type="InterPro" id="IPR036259">
    <property type="entry name" value="MFS_trans_sf"/>
</dbReference>
<dbReference type="AlphaFoldDB" id="A0A157SHR1"/>
<evidence type="ECO:0000256" key="4">
    <source>
        <dbReference type="ARBA" id="ARBA00022989"/>
    </source>
</evidence>
<feature type="transmembrane region" description="Helical" evidence="6">
    <location>
        <begin position="673"/>
        <end position="696"/>
    </location>
</feature>
<dbReference type="GO" id="GO:0022857">
    <property type="term" value="F:transmembrane transporter activity"/>
    <property type="evidence" value="ECO:0007669"/>
    <property type="project" value="InterPro"/>
</dbReference>
<feature type="transmembrane region" description="Helical" evidence="6">
    <location>
        <begin position="642"/>
        <end position="667"/>
    </location>
</feature>
<sequence length="832" mass="85990">MRNEPMQMVLEGLRRRPVLEVTLACLAVLLLAQALIGALSLSALNRLVADTTADRVEVATRQVAGNIENGLRLGKPLGQYFGLTNLLRDSANAARDVQGAVVVVADGRPVAAHGAAVESAELLSRALSTPPGMPLPDGVTRRASGALVAHDGDLVTVAAPLADSAGQVVGAVMLAVTRDVALGRTLLLDNIKVLLLVTLAVGLGLAAAFKYAIPLTTLATGGRARFLVPLAALMVAQGVYAGYTITTFRNASLEVARGNILALSEGLQRDLNRVIGYGIPLDRMRGIEKQFARLAGTFPAISTIDLVQDGRVLNRADANGALPVKGVGRAAETADDLTLVLPLAGQFHSSTIRGSLVMHLSDEVIAAGVRSRVIDAATVVAVALVAAIEMLLLLSLLMNRAFSARGVSPAGVHVGPDDVSEVGRIARPVMFGFLFAWALPLGFLPLYARSLPTGGLDLPANLMLALPISVEMGCGLLTALLAGGLTDRKGWHVPVLAGLGVSFLGLVACGAAPNLPWFAAARGLVGLGYGLTWMGLQGFVVTRSPAQYRGRNMTGVIAGLFAGHLSGAAVGAMLMEQLGFRAVFVVGAVMLVMPLGGVLVLMRPYMQRAAAQAAAHVRRAAPRGSARLSETLRLLCTRDFGLLLLGSVIPFSIAQVGLLSFALPLYLEAEGVAASSIGRVLMIYGVCVIYLGPVMGRLVDRSTSAKKYWIVIGGVVGSAGMLGLYFNSGLVAASCAVLMLALASCFSGASQAPYMLALPDVQQYGAAGATSVLRAADKLGQMAGPLVVGAMFGAAGMGAGLAITGVIYLVATLLFLLFAPTRARQQAIAASS</sequence>
<dbReference type="EMBL" id="FKIF01000006">
    <property type="protein sequence ID" value="SAI69949.1"/>
    <property type="molecule type" value="Genomic_DNA"/>
</dbReference>
<gene>
    <name evidence="8" type="ORF">SAMEA3906486_02807</name>
</gene>
<feature type="transmembrane region" description="Helical" evidence="6">
    <location>
        <begin position="519"/>
        <end position="541"/>
    </location>
</feature>
<name>A0A157SHR1_9BORD</name>
<evidence type="ECO:0000256" key="3">
    <source>
        <dbReference type="ARBA" id="ARBA00022692"/>
    </source>
</evidence>
<organism evidence="8 9">
    <name type="scientific">Bordetella ansorpii</name>
    <dbReference type="NCBI Taxonomy" id="288768"/>
    <lineage>
        <taxon>Bacteria</taxon>
        <taxon>Pseudomonadati</taxon>
        <taxon>Pseudomonadota</taxon>
        <taxon>Betaproteobacteria</taxon>
        <taxon>Burkholderiales</taxon>
        <taxon>Alcaligenaceae</taxon>
        <taxon>Bordetella</taxon>
    </lineage>
</organism>
<dbReference type="PROSITE" id="PS50850">
    <property type="entry name" value="MFS"/>
    <property type="match status" value="1"/>
</dbReference>
<keyword evidence="5 6" id="KW-0472">Membrane</keyword>
<feature type="domain" description="Major facilitator superfamily (MFS) profile" evidence="7">
    <location>
        <begin position="379"/>
        <end position="823"/>
    </location>
</feature>
<evidence type="ECO:0000259" key="7">
    <source>
        <dbReference type="PROSITE" id="PS50850"/>
    </source>
</evidence>
<dbReference type="PANTHER" id="PTHR43124">
    <property type="entry name" value="PURINE EFFLUX PUMP PBUE"/>
    <property type="match status" value="1"/>
</dbReference>
<dbReference type="STRING" id="288768.SAMEA3906486_02807"/>
<accession>A0A157SHR1</accession>
<feature type="transmembrane region" description="Helical" evidence="6">
    <location>
        <begin position="553"/>
        <end position="574"/>
    </location>
</feature>
<dbReference type="Gene3D" id="1.20.1250.20">
    <property type="entry name" value="MFS general substrate transporter like domains"/>
    <property type="match status" value="1"/>
</dbReference>